<dbReference type="InterPro" id="IPR029061">
    <property type="entry name" value="THDP-binding"/>
</dbReference>
<dbReference type="SUPFAM" id="SSF52518">
    <property type="entry name" value="Thiamin diphosphate-binding fold (THDP-binding)"/>
    <property type="match status" value="1"/>
</dbReference>
<dbReference type="InterPro" id="IPR032686">
    <property type="entry name" value="PFO_beta_C"/>
</dbReference>
<name>A0A2A2H1M1_METBR</name>
<dbReference type="InterPro" id="IPR011896">
    <property type="entry name" value="OFOB"/>
</dbReference>
<keyword evidence="4" id="KW-0479">Metal-binding</keyword>
<keyword evidence="6" id="KW-0560">Oxidoreductase</keyword>
<dbReference type="GO" id="GO:0046872">
    <property type="term" value="F:metal ion binding"/>
    <property type="evidence" value="ECO:0007669"/>
    <property type="project" value="UniProtKB-KW"/>
</dbReference>
<dbReference type="GO" id="GO:0030976">
    <property type="term" value="F:thiamine pyrophosphate binding"/>
    <property type="evidence" value="ECO:0007669"/>
    <property type="project" value="InterPro"/>
</dbReference>
<protein>
    <submittedName>
        <fullName evidence="12">2-oxoacid ferredoxin oxidoreductase</fullName>
    </submittedName>
</protein>
<evidence type="ECO:0000256" key="2">
    <source>
        <dbReference type="ARBA" id="ARBA00001964"/>
    </source>
</evidence>
<dbReference type="CDD" id="cd03375">
    <property type="entry name" value="TPP_OGFOR"/>
    <property type="match status" value="1"/>
</dbReference>
<dbReference type="GO" id="GO:0006082">
    <property type="term" value="P:organic acid metabolic process"/>
    <property type="evidence" value="ECO:0007669"/>
    <property type="project" value="UniProtKB-ARBA"/>
</dbReference>
<gene>
    <name evidence="12" type="ORF">ASJ80_04210</name>
</gene>
<dbReference type="PANTHER" id="PTHR48084">
    <property type="entry name" value="2-OXOGLUTARATE OXIDOREDUCTASE SUBUNIT KORB-RELATED"/>
    <property type="match status" value="1"/>
</dbReference>
<comment type="cofactor">
    <cofactor evidence="2">
        <name>thiamine diphosphate</name>
        <dbReference type="ChEBI" id="CHEBI:58937"/>
    </cofactor>
</comment>
<keyword evidence="5" id="KW-0460">Magnesium</keyword>
<feature type="domain" description="Pyruvate ferredoxin oxidoreductase beta subunit C-terminal" evidence="11">
    <location>
        <begin position="199"/>
        <end position="262"/>
    </location>
</feature>
<evidence type="ECO:0000256" key="4">
    <source>
        <dbReference type="ARBA" id="ARBA00022723"/>
    </source>
</evidence>
<dbReference type="GO" id="GO:0016625">
    <property type="term" value="F:oxidoreductase activity, acting on the aldehyde or oxo group of donors, iron-sulfur protein as acceptor"/>
    <property type="evidence" value="ECO:0007669"/>
    <property type="project" value="UniProtKB-ARBA"/>
</dbReference>
<keyword evidence="9" id="KW-0786">Thiamine pyrophosphate</keyword>
<dbReference type="GO" id="GO:0045333">
    <property type="term" value="P:cellular respiration"/>
    <property type="evidence" value="ECO:0007669"/>
    <property type="project" value="UniProtKB-ARBA"/>
</dbReference>
<feature type="domain" description="Thiamine pyrophosphate enzyme TPP-binding" evidence="10">
    <location>
        <begin position="54"/>
        <end position="195"/>
    </location>
</feature>
<evidence type="ECO:0000313" key="12">
    <source>
        <dbReference type="EMBL" id="PAV03214.1"/>
    </source>
</evidence>
<comment type="cofactor">
    <cofactor evidence="3">
        <name>[4Fe-4S] cluster</name>
        <dbReference type="ChEBI" id="CHEBI:49883"/>
    </cofactor>
</comment>
<evidence type="ECO:0000256" key="3">
    <source>
        <dbReference type="ARBA" id="ARBA00001966"/>
    </source>
</evidence>
<evidence type="ECO:0000256" key="7">
    <source>
        <dbReference type="ARBA" id="ARBA00023004"/>
    </source>
</evidence>
<dbReference type="AlphaFoldDB" id="A0A2A2H1M1"/>
<organism evidence="12 13">
    <name type="scientific">Methanobacterium bryantii</name>
    <dbReference type="NCBI Taxonomy" id="2161"/>
    <lineage>
        <taxon>Archaea</taxon>
        <taxon>Methanobacteriati</taxon>
        <taxon>Methanobacteriota</taxon>
        <taxon>Methanomada group</taxon>
        <taxon>Methanobacteria</taxon>
        <taxon>Methanobacteriales</taxon>
        <taxon>Methanobacteriaceae</taxon>
        <taxon>Methanobacterium</taxon>
    </lineage>
</organism>
<keyword evidence="8" id="KW-0411">Iron-sulfur</keyword>
<evidence type="ECO:0000256" key="6">
    <source>
        <dbReference type="ARBA" id="ARBA00023002"/>
    </source>
</evidence>
<dbReference type="RefSeq" id="WP_069583993.1">
    <property type="nucleotide sequence ID" value="NZ_LMVM01000039.1"/>
</dbReference>
<evidence type="ECO:0000256" key="8">
    <source>
        <dbReference type="ARBA" id="ARBA00023014"/>
    </source>
</evidence>
<dbReference type="InterPro" id="IPR051457">
    <property type="entry name" value="2-oxoacid:Fd_oxidoreductase"/>
</dbReference>
<dbReference type="Pfam" id="PF02775">
    <property type="entry name" value="TPP_enzyme_C"/>
    <property type="match status" value="1"/>
</dbReference>
<evidence type="ECO:0000256" key="9">
    <source>
        <dbReference type="ARBA" id="ARBA00023052"/>
    </source>
</evidence>
<evidence type="ECO:0000256" key="5">
    <source>
        <dbReference type="ARBA" id="ARBA00022842"/>
    </source>
</evidence>
<dbReference type="Proteomes" id="UP000217784">
    <property type="component" value="Unassembled WGS sequence"/>
</dbReference>
<dbReference type="NCBIfam" id="NF008821">
    <property type="entry name" value="PRK11869.1"/>
    <property type="match status" value="1"/>
</dbReference>
<evidence type="ECO:0000259" key="11">
    <source>
        <dbReference type="Pfam" id="PF12367"/>
    </source>
</evidence>
<reference evidence="12 13" key="1">
    <citation type="journal article" date="2017" name="BMC Genomics">
        <title>Genomic analysis of methanogenic archaea reveals a shift towards energy conservation.</title>
        <authorList>
            <person name="Gilmore S.P."/>
            <person name="Henske J.K."/>
            <person name="Sexton J.A."/>
            <person name="Solomon K.V."/>
            <person name="Seppala S."/>
            <person name="Yoo J.I."/>
            <person name="Huyett L.M."/>
            <person name="Pressman A."/>
            <person name="Cogan J.Z."/>
            <person name="Kivenson V."/>
            <person name="Peng X."/>
            <person name="Tan Y."/>
            <person name="Valentine D.L."/>
            <person name="O'Malley M.A."/>
        </authorList>
    </citation>
    <scope>NUCLEOTIDE SEQUENCE [LARGE SCALE GENOMIC DNA]</scope>
    <source>
        <strain evidence="12 13">M.o.H.</strain>
    </source>
</reference>
<keyword evidence="7" id="KW-0408">Iron</keyword>
<dbReference type="Pfam" id="PF12367">
    <property type="entry name" value="PFO_beta_C"/>
    <property type="match status" value="1"/>
</dbReference>
<dbReference type="PANTHER" id="PTHR48084:SF4">
    <property type="entry name" value="2-OXOGLUTARATE OXIDOREDUCTASE SUBUNIT KORB"/>
    <property type="match status" value="1"/>
</dbReference>
<evidence type="ECO:0000256" key="1">
    <source>
        <dbReference type="ARBA" id="ARBA00001946"/>
    </source>
</evidence>
<dbReference type="EMBL" id="LMVM01000039">
    <property type="protein sequence ID" value="PAV03214.1"/>
    <property type="molecule type" value="Genomic_DNA"/>
</dbReference>
<dbReference type="InterPro" id="IPR011766">
    <property type="entry name" value="TPP_enzyme_TPP-bd"/>
</dbReference>
<accession>A0A2A2H1M1</accession>
<dbReference type="NCBIfam" id="TIGR02177">
    <property type="entry name" value="PorB_KorB"/>
    <property type="match status" value="1"/>
</dbReference>
<dbReference type="Gene3D" id="3.40.50.970">
    <property type="match status" value="1"/>
</dbReference>
<dbReference type="GO" id="GO:0051536">
    <property type="term" value="F:iron-sulfur cluster binding"/>
    <property type="evidence" value="ECO:0007669"/>
    <property type="project" value="UniProtKB-KW"/>
</dbReference>
<keyword evidence="13" id="KW-1185">Reference proteome</keyword>
<comment type="cofactor">
    <cofactor evidence="1">
        <name>Mg(2+)</name>
        <dbReference type="ChEBI" id="CHEBI:18420"/>
    </cofactor>
</comment>
<evidence type="ECO:0000259" key="10">
    <source>
        <dbReference type="Pfam" id="PF02775"/>
    </source>
</evidence>
<dbReference type="GO" id="GO:0044272">
    <property type="term" value="P:sulfur compound biosynthetic process"/>
    <property type="evidence" value="ECO:0007669"/>
    <property type="project" value="UniProtKB-ARBA"/>
</dbReference>
<comment type="caution">
    <text evidence="12">The sequence shown here is derived from an EMBL/GenBank/DDBJ whole genome shotgun (WGS) entry which is preliminary data.</text>
</comment>
<evidence type="ECO:0000313" key="13">
    <source>
        <dbReference type="Proteomes" id="UP000217784"/>
    </source>
</evidence>
<dbReference type="OrthoDB" id="30755at2157"/>
<sequence length="288" mass="32463">MDPKVFDIENADVAWCPGCGDFSILRTLKMALAELEIDSSELVLVSGIGQAGKLPHYLKSHTYNSLHGRAASPATAIKAVNKGLKVIITTGDGDMYGEGGNHFMHTIRRNPDITTIVHNNMVYGLTKGQASPTTQKDFKTPLQVEGVSLEPFNPLSIAIGLDASFVARTFAGDMNHMKEIFKKAIEHKGYSLVDVFQPCVTYNKINTFKWFKENVYYLDDSYDPHNRSEAFKKAIEYLKFPLGVLYINPNKTPYEDILTVYNEEDTPLYERDVDMEKLKNLIRSKRKI</sequence>
<proteinExistence type="predicted"/>